<dbReference type="InterPro" id="IPR003615">
    <property type="entry name" value="HNH_nuc"/>
</dbReference>
<evidence type="ECO:0000259" key="1">
    <source>
        <dbReference type="SMART" id="SM00507"/>
    </source>
</evidence>
<organism evidence="2 3">
    <name type="scientific">Chryseolinea serpens</name>
    <dbReference type="NCBI Taxonomy" id="947013"/>
    <lineage>
        <taxon>Bacteria</taxon>
        <taxon>Pseudomonadati</taxon>
        <taxon>Bacteroidota</taxon>
        <taxon>Cytophagia</taxon>
        <taxon>Cytophagales</taxon>
        <taxon>Fulvivirgaceae</taxon>
        <taxon>Chryseolinea</taxon>
    </lineage>
</organism>
<dbReference type="Gene3D" id="1.10.30.50">
    <property type="match status" value="1"/>
</dbReference>
<accession>A0A1M5U4Y8</accession>
<sequence length="169" mass="19425">MNSRVLVLNQDNSPLMVCSVERAFILVFLNKSEMVRPANGHRLHSVTQSFPMPSVIRLNRYVNAPYKGVNLTRQNIFKRDNFECQYCGTRRDLTIDHVQPRAKGGTDTWTNLVTACKRCNAKKGDYTPEDAEMPLRKKPYKPSYAIFLKDHMNGQAGEWDTFLNGHHSH</sequence>
<dbReference type="Pfam" id="PF14279">
    <property type="entry name" value="HNH_5"/>
    <property type="match status" value="1"/>
</dbReference>
<proteinExistence type="predicted"/>
<protein>
    <submittedName>
        <fullName evidence="2">5-methylcytosine-specific restriction endonuclease McrA</fullName>
    </submittedName>
</protein>
<feature type="domain" description="HNH nuclease" evidence="1">
    <location>
        <begin position="71"/>
        <end position="121"/>
    </location>
</feature>
<dbReference type="GO" id="GO:0004519">
    <property type="term" value="F:endonuclease activity"/>
    <property type="evidence" value="ECO:0007669"/>
    <property type="project" value="UniProtKB-KW"/>
</dbReference>
<dbReference type="CDD" id="cd00085">
    <property type="entry name" value="HNHc"/>
    <property type="match status" value="1"/>
</dbReference>
<reference evidence="2 3" key="1">
    <citation type="submission" date="2016-11" db="EMBL/GenBank/DDBJ databases">
        <authorList>
            <person name="Jaros S."/>
            <person name="Januszkiewicz K."/>
            <person name="Wedrychowicz H."/>
        </authorList>
    </citation>
    <scope>NUCLEOTIDE SEQUENCE [LARGE SCALE GENOMIC DNA]</scope>
    <source>
        <strain evidence="2 3">DSM 24574</strain>
    </source>
</reference>
<dbReference type="InterPro" id="IPR029471">
    <property type="entry name" value="HNH_5"/>
</dbReference>
<dbReference type="OrthoDB" id="9802901at2"/>
<dbReference type="Proteomes" id="UP000184212">
    <property type="component" value="Unassembled WGS sequence"/>
</dbReference>
<evidence type="ECO:0000313" key="2">
    <source>
        <dbReference type="EMBL" id="SHH58155.1"/>
    </source>
</evidence>
<evidence type="ECO:0000313" key="3">
    <source>
        <dbReference type="Proteomes" id="UP000184212"/>
    </source>
</evidence>
<keyword evidence="3" id="KW-1185">Reference proteome</keyword>
<dbReference type="EMBL" id="FQWQ01000003">
    <property type="protein sequence ID" value="SHH58155.1"/>
    <property type="molecule type" value="Genomic_DNA"/>
</dbReference>
<keyword evidence="2" id="KW-0540">Nuclease</keyword>
<keyword evidence="2" id="KW-0255">Endonuclease</keyword>
<dbReference type="STRING" id="947013.SAMN04488109_4469"/>
<dbReference type="RefSeq" id="WP_073138380.1">
    <property type="nucleotide sequence ID" value="NZ_FQWQ01000003.1"/>
</dbReference>
<dbReference type="InterPro" id="IPR052892">
    <property type="entry name" value="NA-targeting_endonuclease"/>
</dbReference>
<keyword evidence="2" id="KW-0378">Hydrolase</keyword>
<gene>
    <name evidence="2" type="ORF">SAMN04488109_4469</name>
</gene>
<dbReference type="PANTHER" id="PTHR33877">
    <property type="entry name" value="SLL1193 PROTEIN"/>
    <property type="match status" value="1"/>
</dbReference>
<name>A0A1M5U4Y8_9BACT</name>
<dbReference type="AlphaFoldDB" id="A0A1M5U4Y8"/>
<dbReference type="PANTHER" id="PTHR33877:SF2">
    <property type="entry name" value="OS07G0170200 PROTEIN"/>
    <property type="match status" value="1"/>
</dbReference>
<dbReference type="SMART" id="SM00507">
    <property type="entry name" value="HNHc"/>
    <property type="match status" value="1"/>
</dbReference>